<feature type="region of interest" description="Disordered" evidence="1">
    <location>
        <begin position="58"/>
        <end position="137"/>
    </location>
</feature>
<gene>
    <name evidence="2" type="ORF">LTR05_002915</name>
</gene>
<proteinExistence type="predicted"/>
<feature type="compositionally biased region" description="Basic and acidic residues" evidence="1">
    <location>
        <begin position="58"/>
        <end position="70"/>
    </location>
</feature>
<feature type="compositionally biased region" description="Pro residues" evidence="1">
    <location>
        <begin position="13"/>
        <end position="22"/>
    </location>
</feature>
<evidence type="ECO:0000313" key="2">
    <source>
        <dbReference type="EMBL" id="KAK5088694.1"/>
    </source>
</evidence>
<evidence type="ECO:0000256" key="1">
    <source>
        <dbReference type="SAM" id="MobiDB-lite"/>
    </source>
</evidence>
<comment type="caution">
    <text evidence="2">The sequence shown here is derived from an EMBL/GenBank/DDBJ whole genome shotgun (WGS) entry which is preliminary data.</text>
</comment>
<feature type="region of interest" description="Disordered" evidence="1">
    <location>
        <begin position="1"/>
        <end position="28"/>
    </location>
</feature>
<dbReference type="Proteomes" id="UP001309876">
    <property type="component" value="Unassembled WGS sequence"/>
</dbReference>
<name>A0AAN7YJF8_9EURO</name>
<accession>A0AAN7YJF8</accession>
<dbReference type="AlphaFoldDB" id="A0AAN7YJF8"/>
<sequence length="170" mass="19091">MADHRPIQLGERSPPPFRPQTPDPQHEATVVRQGSLKRAENVIKEIFFGNAKVKQHAIDKHVKQTQERERQHKAKVLTPPESPRIEDMPHISLGSRSPSVEATDTDRINHNGLGTFKGCSMQGTLGMPTNPPKNKMDRRRLSVMRDAIDEAAGESYGWPGLVEWSSSKKK</sequence>
<dbReference type="EMBL" id="JAVRRJ010000002">
    <property type="protein sequence ID" value="KAK5088694.1"/>
    <property type="molecule type" value="Genomic_DNA"/>
</dbReference>
<organism evidence="2 3">
    <name type="scientific">Lithohypha guttulata</name>
    <dbReference type="NCBI Taxonomy" id="1690604"/>
    <lineage>
        <taxon>Eukaryota</taxon>
        <taxon>Fungi</taxon>
        <taxon>Dikarya</taxon>
        <taxon>Ascomycota</taxon>
        <taxon>Pezizomycotina</taxon>
        <taxon>Eurotiomycetes</taxon>
        <taxon>Chaetothyriomycetidae</taxon>
        <taxon>Chaetothyriales</taxon>
        <taxon>Trichomeriaceae</taxon>
        <taxon>Lithohypha</taxon>
    </lineage>
</organism>
<protein>
    <submittedName>
        <fullName evidence="2">Uncharacterized protein</fullName>
    </submittedName>
</protein>
<evidence type="ECO:0000313" key="3">
    <source>
        <dbReference type="Proteomes" id="UP001309876"/>
    </source>
</evidence>
<reference evidence="2 3" key="1">
    <citation type="submission" date="2023-08" db="EMBL/GenBank/DDBJ databases">
        <title>Black Yeasts Isolated from many extreme environments.</title>
        <authorList>
            <person name="Coleine C."/>
            <person name="Stajich J.E."/>
            <person name="Selbmann L."/>
        </authorList>
    </citation>
    <scope>NUCLEOTIDE SEQUENCE [LARGE SCALE GENOMIC DNA]</scope>
    <source>
        <strain evidence="2 3">CCFEE 5910</strain>
    </source>
</reference>
<keyword evidence="3" id="KW-1185">Reference proteome</keyword>